<dbReference type="FunFam" id="1.10.340.70:FF:000001">
    <property type="entry name" value="Retrovirus-related Pol polyprotein from transposon gypsy-like Protein"/>
    <property type="match status" value="1"/>
</dbReference>
<dbReference type="PANTHER" id="PTHR37984:SF5">
    <property type="entry name" value="PROTEIN NYNRIN-LIKE"/>
    <property type="match status" value="1"/>
</dbReference>
<proteinExistence type="predicted"/>
<evidence type="ECO:0000313" key="4">
    <source>
        <dbReference type="EMBL" id="CAG4983676.1"/>
    </source>
</evidence>
<protein>
    <recommendedName>
        <fullName evidence="1">RNA-directed DNA polymerase</fullName>
        <ecNumber evidence="1">2.7.7.49</ecNumber>
    </recommendedName>
</protein>
<feature type="region of interest" description="Disordered" evidence="2">
    <location>
        <begin position="129"/>
        <end position="161"/>
    </location>
</feature>
<feature type="compositionally biased region" description="Pro residues" evidence="2">
    <location>
        <begin position="58"/>
        <end position="69"/>
    </location>
</feature>
<organism evidence="4 5">
    <name type="scientific">Parnassius apollo</name>
    <name type="common">Apollo butterfly</name>
    <name type="synonym">Papilio apollo</name>
    <dbReference type="NCBI Taxonomy" id="110799"/>
    <lineage>
        <taxon>Eukaryota</taxon>
        <taxon>Metazoa</taxon>
        <taxon>Ecdysozoa</taxon>
        <taxon>Arthropoda</taxon>
        <taxon>Hexapoda</taxon>
        <taxon>Insecta</taxon>
        <taxon>Pterygota</taxon>
        <taxon>Neoptera</taxon>
        <taxon>Endopterygota</taxon>
        <taxon>Lepidoptera</taxon>
        <taxon>Glossata</taxon>
        <taxon>Ditrysia</taxon>
        <taxon>Papilionoidea</taxon>
        <taxon>Papilionidae</taxon>
        <taxon>Parnassiinae</taxon>
        <taxon>Parnassini</taxon>
        <taxon>Parnassius</taxon>
        <taxon>Parnassius</taxon>
    </lineage>
</organism>
<dbReference type="AlphaFoldDB" id="A0A8S3WWT0"/>
<dbReference type="GO" id="GO:0003964">
    <property type="term" value="F:RNA-directed DNA polymerase activity"/>
    <property type="evidence" value="ECO:0007669"/>
    <property type="project" value="UniProtKB-EC"/>
</dbReference>
<feature type="domain" description="Integrase zinc-binding" evidence="3">
    <location>
        <begin position="330"/>
        <end position="385"/>
    </location>
</feature>
<feature type="compositionally biased region" description="Low complexity" evidence="2">
    <location>
        <begin position="150"/>
        <end position="161"/>
    </location>
</feature>
<accession>A0A8S3WWT0</accession>
<name>A0A8S3WWT0_PARAO</name>
<dbReference type="EMBL" id="CAJQZP010000769">
    <property type="protein sequence ID" value="CAG4983676.1"/>
    <property type="molecule type" value="Genomic_DNA"/>
</dbReference>
<dbReference type="Proteomes" id="UP000691718">
    <property type="component" value="Unassembled WGS sequence"/>
</dbReference>
<keyword evidence="5" id="KW-1185">Reference proteome</keyword>
<evidence type="ECO:0000313" key="5">
    <source>
        <dbReference type="Proteomes" id="UP000691718"/>
    </source>
</evidence>
<feature type="region of interest" description="Disordered" evidence="2">
    <location>
        <begin position="46"/>
        <end position="71"/>
    </location>
</feature>
<gene>
    <name evidence="4" type="ORF">PAPOLLO_LOCUS10683</name>
</gene>
<sequence>MTDHKPLQWLFNCKDPGSRLVRWRLKLEEFEYDILYKKGKTNTNADALSRFPVNPVQPTDPPTSNPPIVNPSRNLDEDLIDLLISPPSFNPDEAISPPLDLAENASPLPYVDLPSNIPDTLREEIENESINLPQPEPEQITSPEIQTDNVPFPSTSSSPDVPVDDYSTFLKSMSCKDRNFNTEVEEHNETLMKCPAKVILVPTSIDLNESNPYIQEILTDPEIIAEIHESEKELFSFKKIETNNKCYYLLFIKVHHFDEASYPEIFQTLKTIRNELINSEGIKELGISDLKNPFEKHSFIKIYNILCYLFHDTQIKININHNNIIYPAPAEIKKILLDNHNIPIAGHLGSVRMYNRIKQSYYWKGMRSDIESYVKQCKSCQENKALRKTNRAPMQITSTSTEPRQRISLDIVGPLPEAGPAKLRFILTIQDDSILLCISHPKYHC</sequence>
<dbReference type="InterPro" id="IPR041588">
    <property type="entry name" value="Integrase_H2C2"/>
</dbReference>
<dbReference type="OrthoDB" id="413122at2759"/>
<comment type="caution">
    <text evidence="4">The sequence shown here is derived from an EMBL/GenBank/DDBJ whole genome shotgun (WGS) entry which is preliminary data.</text>
</comment>
<dbReference type="PANTHER" id="PTHR37984">
    <property type="entry name" value="PROTEIN CBG26694"/>
    <property type="match status" value="1"/>
</dbReference>
<dbReference type="EC" id="2.7.7.49" evidence="1"/>
<dbReference type="Pfam" id="PF17921">
    <property type="entry name" value="Integrase_H2C2"/>
    <property type="match status" value="1"/>
</dbReference>
<feature type="compositionally biased region" description="Polar residues" evidence="2">
    <location>
        <begin position="139"/>
        <end position="149"/>
    </location>
</feature>
<evidence type="ECO:0000256" key="1">
    <source>
        <dbReference type="ARBA" id="ARBA00012493"/>
    </source>
</evidence>
<dbReference type="InterPro" id="IPR050951">
    <property type="entry name" value="Retrovirus_Pol_polyprotein"/>
</dbReference>
<reference evidence="4" key="1">
    <citation type="submission" date="2021-04" db="EMBL/GenBank/DDBJ databases">
        <authorList>
            <person name="Tunstrom K."/>
        </authorList>
    </citation>
    <scope>NUCLEOTIDE SEQUENCE</scope>
</reference>
<evidence type="ECO:0000256" key="2">
    <source>
        <dbReference type="SAM" id="MobiDB-lite"/>
    </source>
</evidence>
<evidence type="ECO:0000259" key="3">
    <source>
        <dbReference type="Pfam" id="PF17921"/>
    </source>
</evidence>